<feature type="region of interest" description="Disordered" evidence="12">
    <location>
        <begin position="364"/>
        <end position="383"/>
    </location>
</feature>
<evidence type="ECO:0000313" key="16">
    <source>
        <dbReference type="Proteomes" id="UP000490939"/>
    </source>
</evidence>
<dbReference type="Pfam" id="PF24494">
    <property type="entry name" value="DUF7587"/>
    <property type="match status" value="1"/>
</dbReference>
<dbReference type="CDD" id="cd06083">
    <property type="entry name" value="KOW_Spt5_3"/>
    <property type="match status" value="1"/>
</dbReference>
<feature type="domain" description="KOW" evidence="13">
    <location>
        <begin position="743"/>
        <end position="770"/>
    </location>
</feature>
<sequence length="1634" mass="179084">MDTNLLNQDHGEESEDDDFNPAPQALSDDEDAAQPTTSRKNGRARDSDDEDEAPSNKDNSANRRTHDDEDEDDEVADEDLNANGEDEDDDGKGDDLDEEEEDEEEDEEDRPRKRAKRDRRMQFIDAEAEVDDDDEEDELDDDEIVADEVHPDDLLDMPAGVENDDRRHRELDRQRETDIMLDAQAQANLLKQKYGRNRSAAQEVAAIPQHLLLPSVSDPMIWAVRCKAGKESEIINQVMRRCADNMNASRDADRIQIFSCFARGGSAMSGYIYVEATQTEHVYAATDNISFCYARSGINIIDIKERPDLLHTIPPKPIEPGMWVRIKKPQKYAGDLAQVSSVEDNGSDITLKIIPRIDYGTEEDINAPQNVKRKRPLSTSRPQQRLFNEQEARKKGSRHVGVSQSHGKMIFTFQNENFVDGFLEKDYKLQAVETEDVNPTLEEVSRFSTKNEEGGENLDLASIAASLKNSSSHSDYLPGDNVEIYQGEQQGVKGKAIAVHGDIVTLAVRGGPLNGQKIDAPVKGLRKVFNEGDHVKVIGGSKYFDETGMVLRFVEDRVTLLANSNNEEITVFSKDLREATDSGGSAAHSDYAIKDLVQLDASTVAVIIKVQREHLQILDQEGRSRTVLPTAISQKIEKRRNAVATDREGSEVRSDDTVKEWSGEQRTGMVIHVHRNYLFVWNKQQAENAGMFVVRSANVQTVVAKGGKINSLAPDLTKMNPALQNKSANGGAPMGPPKSFGRDKMIGKTVTIAIGAYKGLLGIVKDTTDDKARVELHTKNKVVTVAKTTLRIKDPITGQSIAFGAGRGRGSGPPGGRFGSGTPGGSRVPDYPGGSRTPAGAANGGRTPAWGMQQDTRTPAWQQGGRTPAQAHQGGRTPAWSRENDGSRTAYGGNDGSRTAYGGRTEYGGGSWNARTPFAGNSGFSGNSADDYNSGSKTPAWGAGAAATPGYSGSRTPAHPSAYSAPTPGASYGGAPTPYVSAPTPGAYSAPTPGAMDGPTPRPYGDYQTPGGAMSAPTPGAQKWATVPHYTVLFLDFLALVTVVLEAMIATVTKLSSWAFSTFADELSSDTYVIVTTFDRRYPAIVKRLRAASFTSRAASHLTLHFDIRSQTSSTKMAPKKRELAKAAAGPKHKLPAQRRRAKQEKKTQIISQAIVPYSRATRSKRQDITEAAFKPANKPSTLRRPKLPNSVANSNGIKYNQEQATSKDELVIIRSDVSQSPPVTPRTPQRQTPQRRIPVAQFGLLTPPNSGSSSKIQKTVKKTISKKKVSNFQNKLAAAYRADEVVITGTQVNTKPPKHHLWTADERRVLCVIKRFFSADNYSLTAILNGIFPKALIPFTIGMVRSQYTEIRAGKKQTGVESDEVWSAVWDVSDFNTACQNFKLILEKLEETASEVGVPLSRRLEEDLTNVTYTESRKVAVQNRPVKVVREAPNTGRRMTGSRQTISSPTVRQQDGTGQASQQLVARNQTEALTDLPSIEDPTLDETEIQPDSDVPTLLFRAFSSVSAGLNSEERFRAGQYIGRSNAVPPPPDPSDTQFAWDASNHLSQSHEIASKIATPFISLSPSLVWCVQRLYKMAGEEDSKKFAIIIGPVADAHTRLYRVEPILQHLKNTGMYNKNVSYKAIIETPKNE</sequence>
<dbReference type="InterPro" id="IPR041975">
    <property type="entry name" value="KOW_Spt5_2"/>
</dbReference>
<feature type="region of interest" description="Disordered" evidence="12">
    <location>
        <begin position="944"/>
        <end position="969"/>
    </location>
</feature>
<evidence type="ECO:0000256" key="9">
    <source>
        <dbReference type="ARBA" id="ARBA00025870"/>
    </source>
</evidence>
<dbReference type="FunFam" id="2.30.30.30:FF:000029">
    <property type="entry name" value="Transcription elongation factor SPT5"/>
    <property type="match status" value="1"/>
</dbReference>
<dbReference type="InterPro" id="IPR057936">
    <property type="entry name" value="KOWx_Spt5"/>
</dbReference>
<feature type="compositionally biased region" description="Gly residues" evidence="12">
    <location>
        <begin position="805"/>
        <end position="824"/>
    </location>
</feature>
<dbReference type="InterPro" id="IPR041978">
    <property type="entry name" value="KOW_Spt5_5"/>
</dbReference>
<evidence type="ECO:0000256" key="3">
    <source>
        <dbReference type="ARBA" id="ARBA00020181"/>
    </source>
</evidence>
<comment type="caution">
    <text evidence="15">The sequence shown here is derived from an EMBL/GenBank/DDBJ whole genome shotgun (WGS) entry which is preliminary data.</text>
</comment>
<name>A0A8H3UQ06_VENIN</name>
<evidence type="ECO:0000313" key="15">
    <source>
        <dbReference type="EMBL" id="KAE9974641.1"/>
    </source>
</evidence>
<dbReference type="InterPro" id="IPR008991">
    <property type="entry name" value="Translation_prot_SH3-like_sf"/>
</dbReference>
<dbReference type="Proteomes" id="UP000490939">
    <property type="component" value="Unassembled WGS sequence"/>
</dbReference>
<feature type="compositionally biased region" description="Polar residues" evidence="12">
    <location>
        <begin position="1442"/>
        <end position="1463"/>
    </location>
</feature>
<dbReference type="GO" id="GO:0006397">
    <property type="term" value="P:mRNA processing"/>
    <property type="evidence" value="ECO:0007669"/>
    <property type="project" value="UniProtKB-KW"/>
</dbReference>
<feature type="region of interest" description="Disordered" evidence="12">
    <location>
        <begin position="801"/>
        <end position="902"/>
    </location>
</feature>
<feature type="domain" description="KOW" evidence="13">
    <location>
        <begin position="317"/>
        <end position="345"/>
    </location>
</feature>
<feature type="domain" description="KOW" evidence="13">
    <location>
        <begin position="651"/>
        <end position="676"/>
    </location>
</feature>
<gene>
    <name evidence="15" type="ORF">EG327_008713</name>
</gene>
<dbReference type="Gene3D" id="2.30.30.30">
    <property type="match status" value="3"/>
</dbReference>
<dbReference type="GO" id="GO:0032044">
    <property type="term" value="C:DSIF complex"/>
    <property type="evidence" value="ECO:0007669"/>
    <property type="project" value="TreeGrafter"/>
</dbReference>
<dbReference type="Pfam" id="PF23291">
    <property type="entry name" value="KOW4_SPT5"/>
    <property type="match status" value="1"/>
</dbReference>
<dbReference type="CDD" id="cd06084">
    <property type="entry name" value="KOW_Spt5_4"/>
    <property type="match status" value="1"/>
</dbReference>
<dbReference type="InterPro" id="IPR041973">
    <property type="entry name" value="KOW_Spt5_1"/>
</dbReference>
<evidence type="ECO:0000256" key="11">
    <source>
        <dbReference type="ARBA" id="ARBA00031006"/>
    </source>
</evidence>
<dbReference type="PANTHER" id="PTHR11125">
    <property type="entry name" value="SUPPRESSOR OF TY 5"/>
    <property type="match status" value="1"/>
</dbReference>
<dbReference type="GO" id="GO:0003729">
    <property type="term" value="F:mRNA binding"/>
    <property type="evidence" value="ECO:0007669"/>
    <property type="project" value="TreeGrafter"/>
</dbReference>
<dbReference type="InterPro" id="IPR022581">
    <property type="entry name" value="Spt5_N"/>
</dbReference>
<feature type="region of interest" description="Disordered" evidence="12">
    <location>
        <begin position="1161"/>
        <end position="1195"/>
    </location>
</feature>
<dbReference type="GO" id="GO:0006368">
    <property type="term" value="P:transcription elongation by RNA polymerase II"/>
    <property type="evidence" value="ECO:0007669"/>
    <property type="project" value="TreeGrafter"/>
</dbReference>
<organism evidence="15 16">
    <name type="scientific">Venturia inaequalis</name>
    <name type="common">Apple scab fungus</name>
    <dbReference type="NCBI Taxonomy" id="5025"/>
    <lineage>
        <taxon>Eukaryota</taxon>
        <taxon>Fungi</taxon>
        <taxon>Dikarya</taxon>
        <taxon>Ascomycota</taxon>
        <taxon>Pezizomycotina</taxon>
        <taxon>Dothideomycetes</taxon>
        <taxon>Pleosporomycetidae</taxon>
        <taxon>Venturiales</taxon>
        <taxon>Venturiaceae</taxon>
        <taxon>Venturia</taxon>
    </lineage>
</organism>
<protein>
    <recommendedName>
        <fullName evidence="3">Transcription elongation factor SPT5</fullName>
    </recommendedName>
    <alternativeName>
        <fullName evidence="10 11">Chromatin Elongation factor SPT5</fullName>
    </alternativeName>
    <alternativeName>
        <fullName evidence="4">Transcription elongation factor spt5</fullName>
    </alternativeName>
</protein>
<dbReference type="Pfam" id="PF23290">
    <property type="entry name" value="KOW5_SPT5"/>
    <property type="match status" value="1"/>
</dbReference>
<dbReference type="Pfam" id="PF12815">
    <property type="entry name" value="CTD"/>
    <property type="match status" value="1"/>
</dbReference>
<evidence type="ECO:0000256" key="8">
    <source>
        <dbReference type="ARBA" id="ARBA00024691"/>
    </source>
</evidence>
<dbReference type="InterPro" id="IPR039385">
    <property type="entry name" value="NGN_Euk"/>
</dbReference>
<feature type="compositionally biased region" description="Polar residues" evidence="12">
    <location>
        <begin position="853"/>
        <end position="865"/>
    </location>
</feature>
<dbReference type="PANTHER" id="PTHR11125:SF7">
    <property type="entry name" value="TRANSCRIPTION ELONGATION FACTOR SPT5"/>
    <property type="match status" value="1"/>
</dbReference>
<dbReference type="CDD" id="cd09888">
    <property type="entry name" value="NGN_Euk"/>
    <property type="match status" value="1"/>
</dbReference>
<dbReference type="CDD" id="cd06082">
    <property type="entry name" value="KOW_Spt5_2"/>
    <property type="match status" value="1"/>
</dbReference>
<dbReference type="InterPro" id="IPR041976">
    <property type="entry name" value="KOW_Spt5_3"/>
</dbReference>
<feature type="domain" description="KOW" evidence="13">
    <location>
        <begin position="475"/>
        <end position="502"/>
    </location>
</feature>
<evidence type="ECO:0000256" key="5">
    <source>
        <dbReference type="ARBA" id="ARBA00022664"/>
    </source>
</evidence>
<dbReference type="CDD" id="cd06085">
    <property type="entry name" value="KOW_Spt5_5"/>
    <property type="match status" value="1"/>
</dbReference>
<comment type="subcellular location">
    <subcellularLocation>
        <location evidence="1">Nucleus</location>
    </subcellularLocation>
</comment>
<comment type="subunit">
    <text evidence="9">Component of the SPT4-SPT5 complex. Interacts with RNA polymerase II.</text>
</comment>
<evidence type="ECO:0000259" key="13">
    <source>
        <dbReference type="SMART" id="SM00739"/>
    </source>
</evidence>
<evidence type="ECO:0000256" key="1">
    <source>
        <dbReference type="ARBA" id="ARBA00004123"/>
    </source>
</evidence>
<dbReference type="EMBL" id="WNWR01000553">
    <property type="protein sequence ID" value="KAE9974641.1"/>
    <property type="molecule type" value="Genomic_DNA"/>
</dbReference>
<accession>A0A8H3UQ06</accession>
<dbReference type="InterPro" id="IPR039659">
    <property type="entry name" value="SPT5"/>
</dbReference>
<keyword evidence="7" id="KW-0539">Nucleus</keyword>
<feature type="region of interest" description="Disordered" evidence="12">
    <location>
        <begin position="1"/>
        <end position="117"/>
    </location>
</feature>
<dbReference type="Pfam" id="PF23042">
    <property type="entry name" value="KOW1_SPT5"/>
    <property type="match status" value="1"/>
</dbReference>
<dbReference type="Gene3D" id="3.30.70.940">
    <property type="entry name" value="NusG, N-terminal domain"/>
    <property type="match status" value="1"/>
</dbReference>
<dbReference type="SUPFAM" id="SSF50104">
    <property type="entry name" value="Translation proteins SH3-like domain"/>
    <property type="match status" value="1"/>
</dbReference>
<keyword evidence="16" id="KW-1185">Reference proteome</keyword>
<evidence type="ECO:0000256" key="6">
    <source>
        <dbReference type="ARBA" id="ARBA00023163"/>
    </source>
</evidence>
<dbReference type="Pfam" id="PF23037">
    <property type="entry name" value="KOWx_SPT5"/>
    <property type="match status" value="1"/>
</dbReference>
<proteinExistence type="inferred from homology"/>
<feature type="region of interest" description="Disordered" evidence="12">
    <location>
        <begin position="1113"/>
        <end position="1148"/>
    </location>
</feature>
<dbReference type="SMART" id="SM01104">
    <property type="entry name" value="CTD"/>
    <property type="match status" value="1"/>
</dbReference>
<feature type="domain" description="Spt5 C-terminal" evidence="14">
    <location>
        <begin position="825"/>
        <end position="929"/>
    </location>
</feature>
<keyword evidence="5" id="KW-0507">mRNA processing</keyword>
<feature type="compositionally biased region" description="Basic residues" evidence="12">
    <location>
        <begin position="1131"/>
        <end position="1144"/>
    </location>
</feature>
<comment type="function">
    <text evidence="8">The SPT4-SPT5 complex mediates both activation and inhibition of transcription elongation, and plays a role in pre-mRNA processing. This complex seems to be important for the stability of the RNA polymerase II elongation machinery on the chromatin template but not for the inherent ability of this machinery to translocate down the gene.</text>
</comment>
<dbReference type="InterPro" id="IPR005100">
    <property type="entry name" value="NGN-domain"/>
</dbReference>
<feature type="compositionally biased region" description="Acidic residues" evidence="12">
    <location>
        <begin position="68"/>
        <end position="108"/>
    </location>
</feature>
<dbReference type="SMART" id="SM00739">
    <property type="entry name" value="KOW"/>
    <property type="match status" value="5"/>
</dbReference>
<feature type="domain" description="KOW" evidence="13">
    <location>
        <begin position="528"/>
        <end position="556"/>
    </location>
</feature>
<dbReference type="InterPro" id="IPR014722">
    <property type="entry name" value="Rib_uL2_dom2"/>
</dbReference>
<dbReference type="Pfam" id="PF03439">
    <property type="entry name" value="Spt5-NGN"/>
    <property type="match status" value="1"/>
</dbReference>
<comment type="similarity">
    <text evidence="2">Belongs to the SPT5 family.</text>
</comment>
<dbReference type="GO" id="GO:0006357">
    <property type="term" value="P:regulation of transcription by RNA polymerase II"/>
    <property type="evidence" value="ECO:0007669"/>
    <property type="project" value="InterPro"/>
</dbReference>
<dbReference type="Pfam" id="PF11942">
    <property type="entry name" value="Spt5_N"/>
    <property type="match status" value="1"/>
</dbReference>
<evidence type="ECO:0000256" key="12">
    <source>
        <dbReference type="SAM" id="MobiDB-lite"/>
    </source>
</evidence>
<dbReference type="InterPro" id="IPR024945">
    <property type="entry name" value="Spt5_C_dom"/>
</dbReference>
<dbReference type="InterPro" id="IPR005824">
    <property type="entry name" value="KOW"/>
</dbReference>
<feature type="region of interest" description="Disordered" evidence="12">
    <location>
        <begin position="1435"/>
        <end position="1463"/>
    </location>
</feature>
<evidence type="ECO:0000256" key="2">
    <source>
        <dbReference type="ARBA" id="ARBA00006956"/>
    </source>
</evidence>
<dbReference type="InterPro" id="IPR056009">
    <property type="entry name" value="DUF7587"/>
</dbReference>
<dbReference type="InterPro" id="IPR041977">
    <property type="entry name" value="KOW_Spt5_4"/>
</dbReference>
<dbReference type="Pfam" id="PF23284">
    <property type="entry name" value="KOW2_Spt5"/>
    <property type="match status" value="1"/>
</dbReference>
<dbReference type="InterPro" id="IPR036735">
    <property type="entry name" value="NGN_dom_sf"/>
</dbReference>
<dbReference type="GO" id="GO:0032784">
    <property type="term" value="P:regulation of DNA-templated transcription elongation"/>
    <property type="evidence" value="ECO:0007669"/>
    <property type="project" value="InterPro"/>
</dbReference>
<dbReference type="CDD" id="cd06081">
    <property type="entry name" value="KOW_Spt5_1"/>
    <property type="match status" value="1"/>
</dbReference>
<reference evidence="15 16" key="1">
    <citation type="submission" date="2019-07" db="EMBL/GenBank/DDBJ databases">
        <title>Venturia inaequalis Genome Resource.</title>
        <authorList>
            <person name="Lichtner F.J."/>
        </authorList>
    </citation>
    <scope>NUCLEOTIDE SEQUENCE [LARGE SCALE GENOMIC DNA]</scope>
    <source>
        <strain evidence="15 16">DMI_063113</strain>
    </source>
</reference>
<evidence type="ECO:0000259" key="14">
    <source>
        <dbReference type="SMART" id="SM01104"/>
    </source>
</evidence>
<evidence type="ECO:0000256" key="4">
    <source>
        <dbReference type="ARBA" id="ARBA00021370"/>
    </source>
</evidence>
<evidence type="ECO:0000256" key="10">
    <source>
        <dbReference type="ARBA" id="ARBA00029865"/>
    </source>
</evidence>
<keyword evidence="6" id="KW-0804">Transcription</keyword>
<evidence type="ECO:0000256" key="7">
    <source>
        <dbReference type="ARBA" id="ARBA00023242"/>
    </source>
</evidence>